<feature type="non-terminal residue" evidence="1">
    <location>
        <position position="1"/>
    </location>
</feature>
<dbReference type="AlphaFoldDB" id="A0A1B6M4T4"/>
<evidence type="ECO:0000313" key="1">
    <source>
        <dbReference type="EMBL" id="JAT30936.1"/>
    </source>
</evidence>
<sequence>VHCTLVRYRQPRAFDCVLTHALSSLHETAHDSYRRIFVARLDTESEGVFPKTRTYLNPLTTYILPLHLNKLMATIHNLDPMVVAAPGDSQTEVAALSDAISEYRRYLSENPHYLDNMLASDTVPSVHQILA</sequence>
<proteinExistence type="predicted"/>
<reference evidence="1" key="1">
    <citation type="submission" date="2015-11" db="EMBL/GenBank/DDBJ databases">
        <title>De novo transcriptome assembly of four potential Pierce s Disease insect vectors from Arizona vineyards.</title>
        <authorList>
            <person name="Tassone E.E."/>
        </authorList>
    </citation>
    <scope>NUCLEOTIDE SEQUENCE</scope>
</reference>
<protein>
    <submittedName>
        <fullName evidence="1">Uncharacterized protein</fullName>
    </submittedName>
</protein>
<dbReference type="EMBL" id="GEBQ01009041">
    <property type="protein sequence ID" value="JAT30936.1"/>
    <property type="molecule type" value="Transcribed_RNA"/>
</dbReference>
<organism evidence="1">
    <name type="scientific">Graphocephala atropunctata</name>
    <dbReference type="NCBI Taxonomy" id="36148"/>
    <lineage>
        <taxon>Eukaryota</taxon>
        <taxon>Metazoa</taxon>
        <taxon>Ecdysozoa</taxon>
        <taxon>Arthropoda</taxon>
        <taxon>Hexapoda</taxon>
        <taxon>Insecta</taxon>
        <taxon>Pterygota</taxon>
        <taxon>Neoptera</taxon>
        <taxon>Paraneoptera</taxon>
        <taxon>Hemiptera</taxon>
        <taxon>Auchenorrhyncha</taxon>
        <taxon>Membracoidea</taxon>
        <taxon>Cicadellidae</taxon>
        <taxon>Cicadellinae</taxon>
        <taxon>Cicadellini</taxon>
        <taxon>Graphocephala</taxon>
    </lineage>
</organism>
<gene>
    <name evidence="1" type="ORF">g.7351</name>
</gene>
<name>A0A1B6M4T4_9HEMI</name>
<accession>A0A1B6M4T4</accession>